<evidence type="ECO:0008006" key="5">
    <source>
        <dbReference type="Google" id="ProtNLM"/>
    </source>
</evidence>
<comment type="caution">
    <text evidence="3">The sequence shown here is derived from an EMBL/GenBank/DDBJ whole genome shotgun (WGS) entry which is preliminary data.</text>
</comment>
<dbReference type="EMBL" id="MSCH01000003">
    <property type="protein sequence ID" value="PQJ53137.1"/>
    <property type="molecule type" value="Genomic_DNA"/>
</dbReference>
<keyword evidence="4" id="KW-1185">Reference proteome</keyword>
<organism evidence="3 4">
    <name type="scientific">Psychrosphaera saromensis</name>
    <dbReference type="NCBI Taxonomy" id="716813"/>
    <lineage>
        <taxon>Bacteria</taxon>
        <taxon>Pseudomonadati</taxon>
        <taxon>Pseudomonadota</taxon>
        <taxon>Gammaproteobacteria</taxon>
        <taxon>Alteromonadales</taxon>
        <taxon>Pseudoalteromonadaceae</taxon>
        <taxon>Psychrosphaera</taxon>
    </lineage>
</organism>
<evidence type="ECO:0000313" key="3">
    <source>
        <dbReference type="EMBL" id="PQJ53137.1"/>
    </source>
</evidence>
<dbReference type="PANTHER" id="PTHR35149:SF2">
    <property type="entry name" value="DUF262 DOMAIN-CONTAINING PROTEIN"/>
    <property type="match status" value="1"/>
</dbReference>
<evidence type="ECO:0000259" key="1">
    <source>
        <dbReference type="Pfam" id="PF03235"/>
    </source>
</evidence>
<dbReference type="Pfam" id="PF07510">
    <property type="entry name" value="GmrSD_C"/>
    <property type="match status" value="1"/>
</dbReference>
<evidence type="ECO:0000259" key="2">
    <source>
        <dbReference type="Pfam" id="PF07510"/>
    </source>
</evidence>
<sequence>MPDNNKLVLKPISDLLNKTFYIPAYQRGYRWTKRQVTELLDDIKEFQQQAENSNKGAFYCLQPIVVKQHNDAWELVDGQQRLTTIFIILTYLKDILTLLGKSRYQLSYETRESSADFLENIDEARGEENIDFYHIVEAKKAVNEWFKQQDGTYQIKFIQTLLNEDDIGKNVKVIWYPIGDNEVVTDVFTRLNMGKIPLVNAELVKALFLKSSNFDQDGKAARHLQQLNISQEWDAIEKRLQDDAFWYFVSNSPIKTNRIEFVLSLAANKLSSDGIIETDKLKIFLQFNQLLNEQDADVVQEWLKVKQCFMTLDEWFNDRALFHLVGYLVSQNTAIEELFDLSDASQTKYEFRQALIKRVFNKSFPSKTFSDLTKETVEADLSQLSYDSGPKRLRAILLLFNIASLLANPQTNSRFQFEKFKLDVWDIEHIRSVASDMPSVRDKQKVWLTNVIDYISEDNTISAEERAPEDASAAQKIRVDADVLLKRATFDNDQFKSIYQRVLALYDPSGDEDVDNSIGNLTLLDSSTNRSYQNAVFPIKRSRIIALDKQATFVPLCTKNAFLKYYSKQVDKMLFWEAKDSQDHQSAMVDSIYGIFCGKGVHS</sequence>
<feature type="domain" description="GmrSD restriction endonucleases C-terminal" evidence="2">
    <location>
        <begin position="512"/>
        <end position="544"/>
    </location>
</feature>
<dbReference type="RefSeq" id="WP_105051613.1">
    <property type="nucleotide sequence ID" value="NZ_BMYG01000003.1"/>
</dbReference>
<evidence type="ECO:0000313" key="4">
    <source>
        <dbReference type="Proteomes" id="UP000239007"/>
    </source>
</evidence>
<dbReference type="OrthoDB" id="9798761at2"/>
<reference evidence="3 4" key="1">
    <citation type="submission" date="2016-12" db="EMBL/GenBank/DDBJ databases">
        <title>Diversity of luminous bacteria.</title>
        <authorList>
            <person name="Yoshizawa S."/>
            <person name="Kogure K."/>
        </authorList>
    </citation>
    <scope>NUCLEOTIDE SEQUENCE [LARGE SCALE GENOMIC DNA]</scope>
    <source>
        <strain evidence="3 4">SA4-48</strain>
    </source>
</reference>
<dbReference type="InterPro" id="IPR011089">
    <property type="entry name" value="GmrSD_C"/>
</dbReference>
<dbReference type="InterPro" id="IPR004919">
    <property type="entry name" value="GmrSD_N"/>
</dbReference>
<proteinExistence type="predicted"/>
<dbReference type="PANTHER" id="PTHR35149">
    <property type="entry name" value="SLL5132 PROTEIN"/>
    <property type="match status" value="1"/>
</dbReference>
<gene>
    <name evidence="3" type="ORF">BTO11_05310</name>
</gene>
<dbReference type="AlphaFoldDB" id="A0A2S7UT67"/>
<protein>
    <recommendedName>
        <fullName evidence="5">DUF262 domain-containing protein</fullName>
    </recommendedName>
</protein>
<accession>A0A2S7UT67</accession>
<dbReference type="Pfam" id="PF03235">
    <property type="entry name" value="GmrSD_N"/>
    <property type="match status" value="1"/>
</dbReference>
<dbReference type="Proteomes" id="UP000239007">
    <property type="component" value="Unassembled WGS sequence"/>
</dbReference>
<feature type="domain" description="GmrSD restriction endonucleases N-terminal" evidence="1">
    <location>
        <begin position="12"/>
        <end position="209"/>
    </location>
</feature>
<name>A0A2S7UT67_9GAMM</name>